<reference evidence="2" key="1">
    <citation type="submission" date="2018-09" db="EMBL/GenBank/DDBJ databases">
        <authorList>
            <person name="Tuo L."/>
        </authorList>
    </citation>
    <scope>NUCLEOTIDE SEQUENCE [LARGE SCALE GENOMIC DNA]</scope>
    <source>
        <strain evidence="2">M2BS4Y-1</strain>
    </source>
</reference>
<name>A0A3A1WKH8_9HYPH</name>
<dbReference type="AlphaFoldDB" id="A0A3A1WKH8"/>
<dbReference type="SUPFAM" id="SSF54909">
    <property type="entry name" value="Dimeric alpha+beta barrel"/>
    <property type="match status" value="1"/>
</dbReference>
<keyword evidence="2" id="KW-1185">Reference proteome</keyword>
<sequence>MLIRCAFFRGRAKPGCEDQFTRYVRERLVPLWTRFPGAEEVRVLRQEEADVAEPRFEMVLQVRYPSREAIETALASDVRYESREVTKGLLELYEGDIFHTVFRADDHALPTD</sequence>
<gene>
    <name evidence="1" type="ORF">D3218_14830</name>
</gene>
<dbReference type="OrthoDB" id="7107863at2"/>
<dbReference type="RefSeq" id="WP_119540885.1">
    <property type="nucleotide sequence ID" value="NZ_QYRN01000007.1"/>
</dbReference>
<accession>A0A3A1WKH8</accession>
<comment type="caution">
    <text evidence="1">The sequence shown here is derived from an EMBL/GenBank/DDBJ whole genome shotgun (WGS) entry which is preliminary data.</text>
</comment>
<evidence type="ECO:0000313" key="2">
    <source>
        <dbReference type="Proteomes" id="UP000265750"/>
    </source>
</evidence>
<organism evidence="1 2">
    <name type="scientific">Aureimonas flava</name>
    <dbReference type="NCBI Taxonomy" id="2320271"/>
    <lineage>
        <taxon>Bacteria</taxon>
        <taxon>Pseudomonadati</taxon>
        <taxon>Pseudomonadota</taxon>
        <taxon>Alphaproteobacteria</taxon>
        <taxon>Hyphomicrobiales</taxon>
        <taxon>Aurantimonadaceae</taxon>
        <taxon>Aureimonas</taxon>
    </lineage>
</organism>
<dbReference type="InterPro" id="IPR011008">
    <property type="entry name" value="Dimeric_a/b-barrel"/>
</dbReference>
<evidence type="ECO:0000313" key="1">
    <source>
        <dbReference type="EMBL" id="RIX99754.1"/>
    </source>
</evidence>
<protein>
    <recommendedName>
        <fullName evidence="3">Ethyl tert-butyl ether degradation EthD</fullName>
    </recommendedName>
</protein>
<dbReference type="Proteomes" id="UP000265750">
    <property type="component" value="Unassembled WGS sequence"/>
</dbReference>
<evidence type="ECO:0008006" key="3">
    <source>
        <dbReference type="Google" id="ProtNLM"/>
    </source>
</evidence>
<dbReference type="EMBL" id="QYRN01000007">
    <property type="protein sequence ID" value="RIX99754.1"/>
    <property type="molecule type" value="Genomic_DNA"/>
</dbReference>
<dbReference type="Gene3D" id="3.30.70.100">
    <property type="match status" value="1"/>
</dbReference>
<proteinExistence type="predicted"/>